<dbReference type="GO" id="GO:0032993">
    <property type="term" value="C:protein-DNA complex"/>
    <property type="evidence" value="ECO:0007669"/>
    <property type="project" value="TreeGrafter"/>
</dbReference>
<dbReference type="InterPro" id="IPR005119">
    <property type="entry name" value="LysR_subst-bd"/>
</dbReference>
<dbReference type="Pfam" id="PF03466">
    <property type="entry name" value="LysR_substrate"/>
    <property type="match status" value="1"/>
</dbReference>
<evidence type="ECO:0000256" key="1">
    <source>
        <dbReference type="ARBA" id="ARBA00009437"/>
    </source>
</evidence>
<dbReference type="PANTHER" id="PTHR30346:SF28">
    <property type="entry name" value="HTH-TYPE TRANSCRIPTIONAL REGULATOR CYNR"/>
    <property type="match status" value="1"/>
</dbReference>
<dbReference type="PANTHER" id="PTHR30346">
    <property type="entry name" value="TRANSCRIPTIONAL DUAL REGULATOR HCAR-RELATED"/>
    <property type="match status" value="1"/>
</dbReference>
<accession>A0A2I1L6Q4</accession>
<dbReference type="AlphaFoldDB" id="A0A2I1L6Q4"/>
<dbReference type="SUPFAM" id="SSF53850">
    <property type="entry name" value="Periplasmic binding protein-like II"/>
    <property type="match status" value="1"/>
</dbReference>
<dbReference type="InterPro" id="IPR000847">
    <property type="entry name" value="LysR_HTH_N"/>
</dbReference>
<keyword evidence="2" id="KW-0805">Transcription regulation</keyword>
<reference evidence="5 6" key="1">
    <citation type="submission" date="2018-04" db="EMBL/GenBank/DDBJ databases">
        <title>Aerococcus urinae genomes.</title>
        <authorList>
            <person name="Hilt E."/>
            <person name="Gilbert N.M."/>
            <person name="Thomas-White K."/>
            <person name="Putonti C."/>
            <person name="Lewis A.L."/>
            <person name="Visck K.L."/>
            <person name="Wolfe A.J."/>
        </authorList>
    </citation>
    <scope>NUCLEOTIDE SEQUENCE [LARGE SCALE GENOMIC DNA]</scope>
    <source>
        <strain evidence="5 6">UMB7480</strain>
    </source>
</reference>
<dbReference type="InterPro" id="IPR036390">
    <property type="entry name" value="WH_DNA-bd_sf"/>
</dbReference>
<keyword evidence="3" id="KW-0238">DNA-binding</keyword>
<dbReference type="GO" id="GO:0003677">
    <property type="term" value="F:DNA binding"/>
    <property type="evidence" value="ECO:0007669"/>
    <property type="project" value="UniProtKB-KW"/>
</dbReference>
<dbReference type="SUPFAM" id="SSF46785">
    <property type="entry name" value="Winged helix' DNA-binding domain"/>
    <property type="match status" value="1"/>
</dbReference>
<dbReference type="GO" id="GO:0003700">
    <property type="term" value="F:DNA-binding transcription factor activity"/>
    <property type="evidence" value="ECO:0007669"/>
    <property type="project" value="InterPro"/>
</dbReference>
<organism evidence="5 6">
    <name type="scientific">Aerococcus urinae</name>
    <dbReference type="NCBI Taxonomy" id="1376"/>
    <lineage>
        <taxon>Bacteria</taxon>
        <taxon>Bacillati</taxon>
        <taxon>Bacillota</taxon>
        <taxon>Bacilli</taxon>
        <taxon>Lactobacillales</taxon>
        <taxon>Aerococcaceae</taxon>
        <taxon>Aerococcus</taxon>
    </lineage>
</organism>
<dbReference type="InterPro" id="IPR036388">
    <property type="entry name" value="WH-like_DNA-bd_sf"/>
</dbReference>
<evidence type="ECO:0000256" key="3">
    <source>
        <dbReference type="ARBA" id="ARBA00023125"/>
    </source>
</evidence>
<sequence>MKELNWQHLIYFIKVVECESLTKAAAQLYLSPSTLSKAIAKLERKLRIPLIVKSGRDIQVTYAGRKLAQRLVQGMTYISDSIKEIQEELAQNTASLSLASSNLFSTTYFVIPELLKAFKDHFPQSAINYTEVLSQEVVMGVMDGSYDLACLSGEEFDPAFPGLNSIRLLKEPLGILVPKDHPLAYDDAITFKQIQGETFFRTYDSEHLRRLAMEKYGRSTGDIHYNDIHIRHKVMNDASIISLVQSGFGISLTTKSASRSYPQVKYLEVKDMELYRETYLIYKAKAQLSQAAQDFIQLFSQEKGPLFQSINHEKSAD</sequence>
<comment type="similarity">
    <text evidence="1">Belongs to the LysR transcriptional regulatory family.</text>
</comment>
<proteinExistence type="inferred from homology"/>
<dbReference type="EMBL" id="QMHM01000001">
    <property type="protein sequence ID" value="RAV81348.1"/>
    <property type="molecule type" value="Genomic_DNA"/>
</dbReference>
<gene>
    <name evidence="5" type="ORF">DBT54_00295</name>
</gene>
<evidence type="ECO:0000256" key="4">
    <source>
        <dbReference type="ARBA" id="ARBA00023163"/>
    </source>
</evidence>
<dbReference type="RefSeq" id="WP_070598205.1">
    <property type="nucleotide sequence ID" value="NZ_JASOKO010000002.1"/>
</dbReference>
<dbReference type="Proteomes" id="UP000251923">
    <property type="component" value="Unassembled WGS sequence"/>
</dbReference>
<dbReference type="Pfam" id="PF00126">
    <property type="entry name" value="HTH_1"/>
    <property type="match status" value="1"/>
</dbReference>
<name>A0A2I1L6Q4_9LACT</name>
<protein>
    <submittedName>
        <fullName evidence="5">LysR family transcriptional regulator</fullName>
    </submittedName>
</protein>
<keyword evidence="4" id="KW-0804">Transcription</keyword>
<dbReference type="Gene3D" id="3.40.190.290">
    <property type="match status" value="1"/>
</dbReference>
<evidence type="ECO:0000256" key="2">
    <source>
        <dbReference type="ARBA" id="ARBA00023015"/>
    </source>
</evidence>
<comment type="caution">
    <text evidence="5">The sequence shown here is derived from an EMBL/GenBank/DDBJ whole genome shotgun (WGS) entry which is preliminary data.</text>
</comment>
<evidence type="ECO:0000313" key="6">
    <source>
        <dbReference type="Proteomes" id="UP000251923"/>
    </source>
</evidence>
<dbReference type="PROSITE" id="PS50931">
    <property type="entry name" value="HTH_LYSR"/>
    <property type="match status" value="1"/>
</dbReference>
<dbReference type="CDD" id="cd05466">
    <property type="entry name" value="PBP2_LTTR_substrate"/>
    <property type="match status" value="1"/>
</dbReference>
<dbReference type="Gene3D" id="1.10.10.10">
    <property type="entry name" value="Winged helix-like DNA-binding domain superfamily/Winged helix DNA-binding domain"/>
    <property type="match status" value="1"/>
</dbReference>
<evidence type="ECO:0000313" key="5">
    <source>
        <dbReference type="EMBL" id="RAV81348.1"/>
    </source>
</evidence>